<reference evidence="4 5" key="2">
    <citation type="journal article" date="2017" name="Sci. Rep.">
        <title>Ant-infecting Ophiocordyceps genomes reveal a high diversity of potential behavioral manipulation genes and a possible major role for enterotoxins.</title>
        <authorList>
            <person name="de Bekker C."/>
            <person name="Ohm R.A."/>
            <person name="Evans H.C."/>
            <person name="Brachmann A."/>
            <person name="Hughes D.P."/>
        </authorList>
    </citation>
    <scope>NUCLEOTIDE SEQUENCE [LARGE SCALE GENOMIC DNA]</scope>
    <source>
        <strain evidence="4 5">SC16a</strain>
    </source>
</reference>
<sequence length="391" mass="39900">MQRLRTTSVSIQYYRDTVSLGGARITNQTLGVVSRSRGQTQGILGLGPTLRGPSPYSLVLSSMAEQGLIHARVFSLDLRRAGAASGAVVYGGVDRARFSGSLERCAMVRGAEGERRLAVKLAAVGVSAGDGGPSRRWSIGSSASASASGSDKDDANVMLDSGTTSSRLHADIAMPLLEALGAGDAGPDGYYPVSCARAAASKGTVDFTFGRKTIRVPMTDFVLNMSAVDGSGGGGSNGSDECYAGVVLTESQQILGDSVLRAGYFVFDWDNEAVHVAQAADCGAEADIVAVPRSGVPLNLDGRCSENEAAVTPGPTSSLQPVATPSGAYTTVYTVSSCPAFERGCETGAVVTRTVAPVPSASAHDNAGARIGAVTRNLAAVVGACTALLLL</sequence>
<protein>
    <recommendedName>
        <fullName evidence="3">Peptidase A1 domain-containing protein</fullName>
    </recommendedName>
</protein>
<dbReference type="GO" id="GO:0004190">
    <property type="term" value="F:aspartic-type endopeptidase activity"/>
    <property type="evidence" value="ECO:0007669"/>
    <property type="project" value="InterPro"/>
</dbReference>
<evidence type="ECO:0000256" key="2">
    <source>
        <dbReference type="SAM" id="MobiDB-lite"/>
    </source>
</evidence>
<feature type="compositionally biased region" description="Low complexity" evidence="2">
    <location>
        <begin position="138"/>
        <end position="149"/>
    </location>
</feature>
<name>A0A2A9P283_OPHUN</name>
<dbReference type="Gene3D" id="2.40.70.10">
    <property type="entry name" value="Acid Proteases"/>
    <property type="match status" value="2"/>
</dbReference>
<dbReference type="PROSITE" id="PS51767">
    <property type="entry name" value="PEPTIDASE_A1"/>
    <property type="match status" value="1"/>
</dbReference>
<dbReference type="PANTHER" id="PTHR47966:SF65">
    <property type="entry name" value="ASPARTIC-TYPE ENDOPEPTIDASE"/>
    <property type="match status" value="1"/>
</dbReference>
<dbReference type="PRINTS" id="PR00792">
    <property type="entry name" value="PEPSIN"/>
</dbReference>
<feature type="region of interest" description="Disordered" evidence="2">
    <location>
        <begin position="128"/>
        <end position="155"/>
    </location>
</feature>
<evidence type="ECO:0000313" key="4">
    <source>
        <dbReference type="EMBL" id="PFH54983.1"/>
    </source>
</evidence>
<proteinExistence type="inferred from homology"/>
<gene>
    <name evidence="4" type="ORF">XA68_11253</name>
</gene>
<organism evidence="4 5">
    <name type="scientific">Ophiocordyceps unilateralis</name>
    <name type="common">Zombie-ant fungus</name>
    <name type="synonym">Torrubia unilateralis</name>
    <dbReference type="NCBI Taxonomy" id="268505"/>
    <lineage>
        <taxon>Eukaryota</taxon>
        <taxon>Fungi</taxon>
        <taxon>Dikarya</taxon>
        <taxon>Ascomycota</taxon>
        <taxon>Pezizomycotina</taxon>
        <taxon>Sordariomycetes</taxon>
        <taxon>Hypocreomycetidae</taxon>
        <taxon>Hypocreales</taxon>
        <taxon>Ophiocordycipitaceae</taxon>
        <taxon>Ophiocordyceps</taxon>
    </lineage>
</organism>
<evidence type="ECO:0000259" key="3">
    <source>
        <dbReference type="PROSITE" id="PS51767"/>
    </source>
</evidence>
<keyword evidence="5" id="KW-1185">Reference proteome</keyword>
<dbReference type="AlphaFoldDB" id="A0A2A9P283"/>
<dbReference type="STRING" id="268505.A0A2A9P283"/>
<dbReference type="InterPro" id="IPR033121">
    <property type="entry name" value="PEPTIDASE_A1"/>
</dbReference>
<dbReference type="OrthoDB" id="771136at2759"/>
<evidence type="ECO:0000313" key="5">
    <source>
        <dbReference type="Proteomes" id="UP000037136"/>
    </source>
</evidence>
<dbReference type="SUPFAM" id="SSF50630">
    <property type="entry name" value="Acid proteases"/>
    <property type="match status" value="1"/>
</dbReference>
<dbReference type="InterPro" id="IPR021109">
    <property type="entry name" value="Peptidase_aspartic_dom_sf"/>
</dbReference>
<dbReference type="PANTHER" id="PTHR47966">
    <property type="entry name" value="BETA-SITE APP-CLEAVING ENZYME, ISOFORM A-RELATED"/>
    <property type="match status" value="1"/>
</dbReference>
<dbReference type="Proteomes" id="UP000037136">
    <property type="component" value="Unassembled WGS sequence"/>
</dbReference>
<dbReference type="GO" id="GO:0006508">
    <property type="term" value="P:proteolysis"/>
    <property type="evidence" value="ECO:0007669"/>
    <property type="project" value="InterPro"/>
</dbReference>
<comment type="similarity">
    <text evidence="1">Belongs to the peptidase A1 family.</text>
</comment>
<reference evidence="4 5" key="1">
    <citation type="journal article" date="2015" name="BMC Genomics">
        <title>Gene expression during zombie ant biting behavior reflects the complexity underlying fungal parasitic behavioral manipulation.</title>
        <authorList>
            <person name="de Bekker C."/>
            <person name="Ohm R.A."/>
            <person name="Loreto R.G."/>
            <person name="Sebastian A."/>
            <person name="Albert I."/>
            <person name="Merrow M."/>
            <person name="Brachmann A."/>
            <person name="Hughes D.P."/>
        </authorList>
    </citation>
    <scope>NUCLEOTIDE SEQUENCE [LARGE SCALE GENOMIC DNA]</scope>
    <source>
        <strain evidence="4 5">SC16a</strain>
    </source>
</reference>
<dbReference type="EMBL" id="LAZP02001399">
    <property type="protein sequence ID" value="PFH54983.1"/>
    <property type="molecule type" value="Genomic_DNA"/>
</dbReference>
<dbReference type="Pfam" id="PF00026">
    <property type="entry name" value="Asp"/>
    <property type="match status" value="1"/>
</dbReference>
<comment type="caution">
    <text evidence="4">The sequence shown here is derived from an EMBL/GenBank/DDBJ whole genome shotgun (WGS) entry which is preliminary data.</text>
</comment>
<evidence type="ECO:0000256" key="1">
    <source>
        <dbReference type="ARBA" id="ARBA00007447"/>
    </source>
</evidence>
<dbReference type="InterPro" id="IPR001461">
    <property type="entry name" value="Aspartic_peptidase_A1"/>
</dbReference>
<accession>A0A2A9P283</accession>
<feature type="domain" description="Peptidase A1" evidence="3">
    <location>
        <begin position="1"/>
        <end position="277"/>
    </location>
</feature>